<dbReference type="VEuPathDB" id="FungiDB:DEHA2E13794g"/>
<feature type="domain" description="PH" evidence="2">
    <location>
        <begin position="54"/>
        <end position="174"/>
    </location>
</feature>
<feature type="compositionally biased region" description="Basic and acidic residues" evidence="1">
    <location>
        <begin position="434"/>
        <end position="448"/>
    </location>
</feature>
<dbReference type="Gene3D" id="2.30.29.30">
    <property type="entry name" value="Pleckstrin-homology domain (PH domain)/Phosphotyrosine-binding domain (PTB)"/>
    <property type="match status" value="1"/>
</dbReference>
<feature type="compositionally biased region" description="Pro residues" evidence="1">
    <location>
        <begin position="877"/>
        <end position="891"/>
    </location>
</feature>
<feature type="compositionally biased region" description="Basic residues" evidence="1">
    <location>
        <begin position="892"/>
        <end position="906"/>
    </location>
</feature>
<reference evidence="3 4" key="1">
    <citation type="journal article" date="2004" name="Nature">
        <title>Genome evolution in yeasts.</title>
        <authorList>
            <consortium name="Genolevures"/>
            <person name="Dujon B."/>
            <person name="Sherman D."/>
            <person name="Fischer G."/>
            <person name="Durrens P."/>
            <person name="Casaregola S."/>
            <person name="Lafontaine I."/>
            <person name="de Montigny J."/>
            <person name="Marck C."/>
            <person name="Neuveglise C."/>
            <person name="Talla E."/>
            <person name="Goffard N."/>
            <person name="Frangeul L."/>
            <person name="Aigle M."/>
            <person name="Anthouard V."/>
            <person name="Babour A."/>
            <person name="Barbe V."/>
            <person name="Barnay S."/>
            <person name="Blanchin S."/>
            <person name="Beckerich J.M."/>
            <person name="Beyne E."/>
            <person name="Bleykasten C."/>
            <person name="Boisrame A."/>
            <person name="Boyer J."/>
            <person name="Cattolico L."/>
            <person name="Confanioleri F."/>
            <person name="de Daruvar A."/>
            <person name="Despons L."/>
            <person name="Fabre E."/>
            <person name="Fairhead C."/>
            <person name="Ferry-Dumazet H."/>
            <person name="Groppi A."/>
            <person name="Hantraye F."/>
            <person name="Hennequin C."/>
            <person name="Jauniaux N."/>
            <person name="Joyet P."/>
            <person name="Kachouri R."/>
            <person name="Kerrest A."/>
            <person name="Koszul R."/>
            <person name="Lemaire M."/>
            <person name="Lesur I."/>
            <person name="Ma L."/>
            <person name="Muller H."/>
            <person name="Nicaud J.M."/>
            <person name="Nikolski M."/>
            <person name="Oztas S."/>
            <person name="Ozier-Kalogeropoulos O."/>
            <person name="Pellenz S."/>
            <person name="Potier S."/>
            <person name="Richard G.F."/>
            <person name="Straub M.L."/>
            <person name="Suleau A."/>
            <person name="Swennene D."/>
            <person name="Tekaia F."/>
            <person name="Wesolowski-Louvel M."/>
            <person name="Westhof E."/>
            <person name="Wirth B."/>
            <person name="Zeniou-Meyer M."/>
            <person name="Zivanovic I."/>
            <person name="Bolotin-Fukuhara M."/>
            <person name="Thierry A."/>
            <person name="Bouchier C."/>
            <person name="Caudron B."/>
            <person name="Scarpelli C."/>
            <person name="Gaillardin C."/>
            <person name="Weissenbach J."/>
            <person name="Wincker P."/>
            <person name="Souciet J.L."/>
        </authorList>
    </citation>
    <scope>NUCLEOTIDE SEQUENCE [LARGE SCALE GENOMIC DNA]</scope>
    <source>
        <strain evidence="4">ATCC 36239 / CBS 767 / BCRC 21394 / JCM 1990 / NBRC 0083 / IGC 2968</strain>
    </source>
</reference>
<dbReference type="Proteomes" id="UP000000599">
    <property type="component" value="Chromosome E"/>
</dbReference>
<feature type="compositionally biased region" description="Polar residues" evidence="1">
    <location>
        <begin position="615"/>
        <end position="628"/>
    </location>
</feature>
<feature type="region of interest" description="Disordered" evidence="1">
    <location>
        <begin position="589"/>
        <end position="647"/>
    </location>
</feature>
<dbReference type="KEGG" id="dha:DEHA2E13794g"/>
<dbReference type="InterPro" id="IPR001849">
    <property type="entry name" value="PH_domain"/>
</dbReference>
<dbReference type="AlphaFoldDB" id="Q6BPG5"/>
<feature type="compositionally biased region" description="Low complexity" evidence="1">
    <location>
        <begin position="449"/>
        <end position="471"/>
    </location>
</feature>
<feature type="compositionally biased region" description="Polar residues" evidence="1">
    <location>
        <begin position="548"/>
        <end position="563"/>
    </location>
</feature>
<feature type="compositionally biased region" description="Polar residues" evidence="1">
    <location>
        <begin position="1014"/>
        <end position="1032"/>
    </location>
</feature>
<dbReference type="HOGENOM" id="CLU_006977_0_0_1"/>
<feature type="region of interest" description="Disordered" evidence="1">
    <location>
        <begin position="548"/>
        <end position="572"/>
    </location>
</feature>
<evidence type="ECO:0000256" key="1">
    <source>
        <dbReference type="SAM" id="MobiDB-lite"/>
    </source>
</evidence>
<organism evidence="3 4">
    <name type="scientific">Debaryomyces hansenii (strain ATCC 36239 / CBS 767 / BCRC 21394 / JCM 1990 / NBRC 0083 / IGC 2968)</name>
    <name type="common">Yeast</name>
    <name type="synonym">Torulaspora hansenii</name>
    <dbReference type="NCBI Taxonomy" id="284592"/>
    <lineage>
        <taxon>Eukaryota</taxon>
        <taxon>Fungi</taxon>
        <taxon>Dikarya</taxon>
        <taxon>Ascomycota</taxon>
        <taxon>Saccharomycotina</taxon>
        <taxon>Pichiomycetes</taxon>
        <taxon>Debaryomycetaceae</taxon>
        <taxon>Debaryomyces</taxon>
    </lineage>
</organism>
<dbReference type="OrthoDB" id="5563754at2759"/>
<sequence>MDSVKKRFSSIQSSKSNREEASPRDSGETTEEVYNGLSPELVPIVTLLSSQAHRRYYEGIIMLYYDLNGDGKPADREWREVYGIFTGNQLAYWDAAHLAAFRNSPEALLETSSKPNYINFTDSVYNAMKSLPAAKRNLDNVIIVSTTLKNRYIMQFKTYSDLQHWYLALRLASYEYQSLQEAYTGALLSARGSRLSDIRTILAEKRFDHEDWVSIRYGSGMAWKRCYAVIEPSILKKKSFKPGRILFYESEQKKKKQLMAVVVGASSVTATYPQSHLLIDHSTMLKVEASINFKSPSLSTKISKQAREDFKNTSIFLMPEQHSSVPGFDTLIRFMVPLLDSFGLYGRPKRLKADRIDPDSLLFGLPTLPHVHYLELGDLLPFTARGDFLSWDVKQWSSSLKDIMRGKLSQGYEGCGSSRGVVGAINSLNSPTSSDHKIPTPPPKDSRRQVPQQQKYQQPPAPSQSQHQSQPQPQPQHRKAPNQSQQPDPYQTRVAPNARNVNNLTINPNADKQALAIPTDMEGSRHQNPDGHRSTQLAEIYQKYATIKSPSDQFHNDRNQLLNGSAEDFDEGEMPDVIQKLTLNDADAMYPANDDNLFSDENDDETEDSEDESTPKQVATIPQINLNGSLALPQYQDRNSSYSSVKSPMTQYNEFNEQFKSNVVDRNTDSKHSAYPDTDNNSSSDSDIPVPPPHESKPSTNLTKSKPSYNLPQSINTVPHGATTPRATKGDRLSIHSEAGNVTSVNSSPYSNESGEDKKGYAPAHHQPHSEPQQTSQYPNQPRHDYSRNHPQNPQVQNQYSSQSALAPGPQAHTLAPSKGYKQPPVPAPVQAQLDPQVHKGRHAYGPKGQVNKVPQAPPQQQAYPQSLQFGYQPQPQSQPQPQPHPQPPHPQHQHQPHRHPHHASGKPRTMPPSNQYRGGHAGEAPMPQQQGYPRQQNHDGIPPSVSFNNSSHQQKPGPSYGQPYGNRIHVPQTGAPQPMGSQQVPFQQQRNYSNGYIPRHNNPPNQQQYPQNTAGVSANPASYQNQASSGIPPSAMNRGPYSNQNQEQYQCGQPRPY</sequence>
<dbReference type="PROSITE" id="PS50003">
    <property type="entry name" value="PH_DOMAIN"/>
    <property type="match status" value="1"/>
</dbReference>
<feature type="compositionally biased region" description="Polar residues" evidence="1">
    <location>
        <begin position="636"/>
        <end position="647"/>
    </location>
</feature>
<feature type="compositionally biased region" description="Low complexity" evidence="1">
    <location>
        <begin position="676"/>
        <end position="688"/>
    </location>
</feature>
<name>Q6BPG5_DEBHA</name>
<accession>Q6BPG5</accession>
<evidence type="ECO:0000313" key="4">
    <source>
        <dbReference type="Proteomes" id="UP000000599"/>
    </source>
</evidence>
<feature type="compositionally biased region" description="Polar residues" evidence="1">
    <location>
        <begin position="698"/>
        <end position="717"/>
    </location>
</feature>
<dbReference type="SMART" id="SM00233">
    <property type="entry name" value="PH"/>
    <property type="match status" value="2"/>
</dbReference>
<feature type="compositionally biased region" description="Low complexity" evidence="1">
    <location>
        <begin position="1003"/>
        <end position="1013"/>
    </location>
</feature>
<feature type="compositionally biased region" description="Acidic residues" evidence="1">
    <location>
        <begin position="597"/>
        <end position="612"/>
    </location>
</feature>
<dbReference type="Pfam" id="PF25381">
    <property type="entry name" value="PH_26"/>
    <property type="match status" value="1"/>
</dbReference>
<dbReference type="STRING" id="284592.Q6BPG5"/>
<dbReference type="InterPro" id="IPR058155">
    <property type="entry name" value="Skg3/CAF120-like_PH"/>
</dbReference>
<dbReference type="InterPro" id="IPR011993">
    <property type="entry name" value="PH-like_dom_sf"/>
</dbReference>
<feature type="compositionally biased region" description="Polar residues" evidence="1">
    <location>
        <begin position="980"/>
        <end position="995"/>
    </location>
</feature>
<dbReference type="OMA" id="SGMAWKR"/>
<feature type="compositionally biased region" description="Basic and acidic residues" evidence="1">
    <location>
        <begin position="16"/>
        <end position="27"/>
    </location>
</feature>
<feature type="compositionally biased region" description="Polar residues" evidence="1">
    <location>
        <begin position="770"/>
        <end position="780"/>
    </location>
</feature>
<dbReference type="RefSeq" id="XP_459905.2">
    <property type="nucleotide sequence ID" value="XM_459905.1"/>
</dbReference>
<feature type="region of interest" description="Disordered" evidence="1">
    <location>
        <begin position="1"/>
        <end position="32"/>
    </location>
</feature>
<feature type="compositionally biased region" description="Polar residues" evidence="1">
    <location>
        <begin position="946"/>
        <end position="957"/>
    </location>
</feature>
<evidence type="ECO:0000313" key="3">
    <source>
        <dbReference type="EMBL" id="CAG88147.2"/>
    </source>
</evidence>
<dbReference type="eggNOG" id="ENOG502QPV9">
    <property type="taxonomic scope" value="Eukaryota"/>
</dbReference>
<feature type="compositionally biased region" description="Polar residues" evidence="1">
    <location>
        <begin position="740"/>
        <end position="753"/>
    </location>
</feature>
<proteinExistence type="predicted"/>
<keyword evidence="4" id="KW-1185">Reference proteome</keyword>
<feature type="region of interest" description="Disordered" evidence="1">
    <location>
        <begin position="423"/>
        <end position="494"/>
    </location>
</feature>
<feature type="compositionally biased region" description="Polar residues" evidence="1">
    <location>
        <begin position="1041"/>
        <end position="1052"/>
    </location>
</feature>
<evidence type="ECO:0000259" key="2">
    <source>
        <dbReference type="PROSITE" id="PS50003"/>
    </source>
</evidence>
<dbReference type="InParanoid" id="Q6BPG5"/>
<gene>
    <name evidence="3" type="ordered locus">DEHA2E13794g</name>
</gene>
<feature type="region of interest" description="Disordered" evidence="1">
    <location>
        <begin position="667"/>
        <end position="1058"/>
    </location>
</feature>
<dbReference type="SUPFAM" id="SSF50729">
    <property type="entry name" value="PH domain-like"/>
    <property type="match status" value="1"/>
</dbReference>
<dbReference type="FunCoup" id="Q6BPG5">
    <property type="interactions" value="213"/>
</dbReference>
<feature type="compositionally biased region" description="Polar residues" evidence="1">
    <location>
        <begin position="789"/>
        <end position="805"/>
    </location>
</feature>
<dbReference type="EMBL" id="CR382137">
    <property type="protein sequence ID" value="CAG88147.2"/>
    <property type="molecule type" value="Genomic_DNA"/>
</dbReference>
<protein>
    <submittedName>
        <fullName evidence="3">DEHA2E13794p</fullName>
    </submittedName>
</protein>
<dbReference type="GeneID" id="2902271"/>
<dbReference type="Pfam" id="PF00169">
    <property type="entry name" value="PH"/>
    <property type="match status" value="1"/>
</dbReference>